<protein>
    <submittedName>
        <fullName evidence="2">Uncharacterized protein</fullName>
    </submittedName>
</protein>
<keyword evidence="3" id="KW-1185">Reference proteome</keyword>
<keyword evidence="1" id="KW-0732">Signal</keyword>
<dbReference type="EMBL" id="JAWHQM010000006">
    <property type="protein sequence ID" value="KAK5627621.1"/>
    <property type="molecule type" value="Genomic_DNA"/>
</dbReference>
<reference evidence="2 3" key="1">
    <citation type="submission" date="2023-10" db="EMBL/GenBank/DDBJ databases">
        <title>Draft genome sequence of Xylaria bambusicola isolate GMP-LS, the root and basal stem rot pathogen of sugarcane in Indonesia.</title>
        <authorList>
            <person name="Selvaraj P."/>
            <person name="Muralishankar V."/>
            <person name="Muruganantham S."/>
            <person name="Sp S."/>
            <person name="Haryani S."/>
            <person name="Lau K.J.X."/>
            <person name="Naqvi N.I."/>
        </authorList>
    </citation>
    <scope>NUCLEOTIDE SEQUENCE [LARGE SCALE GENOMIC DNA]</scope>
    <source>
        <strain evidence="2">GMP-LS</strain>
    </source>
</reference>
<organism evidence="2 3">
    <name type="scientific">Xylaria bambusicola</name>
    <dbReference type="NCBI Taxonomy" id="326684"/>
    <lineage>
        <taxon>Eukaryota</taxon>
        <taxon>Fungi</taxon>
        <taxon>Dikarya</taxon>
        <taxon>Ascomycota</taxon>
        <taxon>Pezizomycotina</taxon>
        <taxon>Sordariomycetes</taxon>
        <taxon>Xylariomycetidae</taxon>
        <taxon>Xylariales</taxon>
        <taxon>Xylariaceae</taxon>
        <taxon>Xylaria</taxon>
    </lineage>
</organism>
<feature type="signal peptide" evidence="1">
    <location>
        <begin position="1"/>
        <end position="19"/>
    </location>
</feature>
<evidence type="ECO:0000313" key="2">
    <source>
        <dbReference type="EMBL" id="KAK5627621.1"/>
    </source>
</evidence>
<comment type="caution">
    <text evidence="2">The sequence shown here is derived from an EMBL/GenBank/DDBJ whole genome shotgun (WGS) entry which is preliminary data.</text>
</comment>
<proteinExistence type="predicted"/>
<dbReference type="AlphaFoldDB" id="A0AAN7Z7J2"/>
<dbReference type="Proteomes" id="UP001305414">
    <property type="component" value="Unassembled WGS sequence"/>
</dbReference>
<sequence>MSTAAKWISTLLLPTSATALGRLVGDILDPSDNFQDTSRSEEFPNSPEPASSDIEAKDFQYDNIRDKRWGLSIALTTMLSSTLAVKEDDISKITADSLTTRKLSNPSRYFLHACQNDTVREWLERRWRRRRKAYMVTGTMSLLNPQVTLSQGVALEAGQGVAVPGSTMLLTATQGTIPTLGGMESMLDSNVAVSGGVTRRIASNLTFTGENILAVQYRQVEFSWFHKPSPTNMYLSTRSGWKTYLGSRGDDLDFSSDERDTQEDDEDDDTITLQAVIGDGISLSDLGEFHTHQVYALDHVEEIWVVS</sequence>
<evidence type="ECO:0000313" key="3">
    <source>
        <dbReference type="Proteomes" id="UP001305414"/>
    </source>
</evidence>
<evidence type="ECO:0000256" key="1">
    <source>
        <dbReference type="SAM" id="SignalP"/>
    </source>
</evidence>
<gene>
    <name evidence="2" type="ORF">RRF57_003336</name>
</gene>
<accession>A0AAN7Z7J2</accession>
<feature type="chain" id="PRO_5042841582" evidence="1">
    <location>
        <begin position="20"/>
        <end position="307"/>
    </location>
</feature>
<name>A0AAN7Z7J2_9PEZI</name>